<gene>
    <name evidence="1" type="ORF">MSPICULIGERA_LOCUS22480</name>
</gene>
<comment type="caution">
    <text evidence="1">The sequence shown here is derived from an EMBL/GenBank/DDBJ whole genome shotgun (WGS) entry which is preliminary data.</text>
</comment>
<name>A0AA36DAY8_9BILA</name>
<keyword evidence="2" id="KW-1185">Reference proteome</keyword>
<evidence type="ECO:0000313" key="1">
    <source>
        <dbReference type="EMBL" id="CAJ0584423.1"/>
    </source>
</evidence>
<feature type="non-terminal residue" evidence="1">
    <location>
        <position position="1"/>
    </location>
</feature>
<accession>A0AA36DAY8</accession>
<protein>
    <submittedName>
        <fullName evidence="1">Uncharacterized protein</fullName>
    </submittedName>
</protein>
<evidence type="ECO:0000313" key="2">
    <source>
        <dbReference type="Proteomes" id="UP001177023"/>
    </source>
</evidence>
<sequence>MPNCAHPRCANKLTKPEILRVAEMFPKIRADCMKVISQMPKCEEDIYTRKEELSVACSVQGPDLVNGVFQLQRMTRQRDSTAVYLMTEKENERAKYQPVDLHTCAKKPIKEMTLPDKVHLVIDVDNLLSKRR</sequence>
<dbReference type="Proteomes" id="UP001177023">
    <property type="component" value="Unassembled WGS sequence"/>
</dbReference>
<reference evidence="1" key="1">
    <citation type="submission" date="2023-06" db="EMBL/GenBank/DDBJ databases">
        <authorList>
            <person name="Delattre M."/>
        </authorList>
    </citation>
    <scope>NUCLEOTIDE SEQUENCE</scope>
    <source>
        <strain evidence="1">AF72</strain>
    </source>
</reference>
<proteinExistence type="predicted"/>
<dbReference type="AlphaFoldDB" id="A0AA36DAY8"/>
<organism evidence="1 2">
    <name type="scientific">Mesorhabditis spiculigera</name>
    <dbReference type="NCBI Taxonomy" id="96644"/>
    <lineage>
        <taxon>Eukaryota</taxon>
        <taxon>Metazoa</taxon>
        <taxon>Ecdysozoa</taxon>
        <taxon>Nematoda</taxon>
        <taxon>Chromadorea</taxon>
        <taxon>Rhabditida</taxon>
        <taxon>Rhabditina</taxon>
        <taxon>Rhabditomorpha</taxon>
        <taxon>Rhabditoidea</taxon>
        <taxon>Rhabditidae</taxon>
        <taxon>Mesorhabditinae</taxon>
        <taxon>Mesorhabditis</taxon>
    </lineage>
</organism>
<dbReference type="EMBL" id="CATQJA010002695">
    <property type="protein sequence ID" value="CAJ0584423.1"/>
    <property type="molecule type" value="Genomic_DNA"/>
</dbReference>